<name>A0A2M8EML6_UNCKA</name>
<dbReference type="AlphaFoldDB" id="A0A2M8EML6"/>
<sequence>MKHIKDILRDQSKKLEKQKKEENKNTDDSETVISNRVNSTTDNSIDNYNIPVNSTFKDELEDLVTKYGIKDEGFAHEIARTLEDDDSLNYYKLLVKEHDPIKLLELAKWAKQMDLEGKVRINRAVYFMGILKKLNMKKKFKHE</sequence>
<evidence type="ECO:0000313" key="3">
    <source>
        <dbReference type="Proteomes" id="UP000229756"/>
    </source>
</evidence>
<dbReference type="EMBL" id="PFSJ01000005">
    <property type="protein sequence ID" value="PJC23965.1"/>
    <property type="molecule type" value="Genomic_DNA"/>
</dbReference>
<accession>A0A2M8EML6</accession>
<evidence type="ECO:0000313" key="2">
    <source>
        <dbReference type="EMBL" id="PJC23965.1"/>
    </source>
</evidence>
<dbReference type="Proteomes" id="UP000229756">
    <property type="component" value="Unassembled WGS sequence"/>
</dbReference>
<feature type="compositionally biased region" description="Basic and acidic residues" evidence="1">
    <location>
        <begin position="1"/>
        <end position="27"/>
    </location>
</feature>
<comment type="caution">
    <text evidence="2">The sequence shown here is derived from an EMBL/GenBank/DDBJ whole genome shotgun (WGS) entry which is preliminary data.</text>
</comment>
<organism evidence="2 3">
    <name type="scientific">candidate division WWE3 bacterium CG_4_9_14_0_2_um_filter_35_11</name>
    <dbReference type="NCBI Taxonomy" id="1975077"/>
    <lineage>
        <taxon>Bacteria</taxon>
        <taxon>Katanobacteria</taxon>
    </lineage>
</organism>
<gene>
    <name evidence="2" type="ORF">CO058_00545</name>
</gene>
<evidence type="ECO:0000256" key="1">
    <source>
        <dbReference type="SAM" id="MobiDB-lite"/>
    </source>
</evidence>
<feature type="compositionally biased region" description="Polar residues" evidence="1">
    <location>
        <begin position="31"/>
        <end position="41"/>
    </location>
</feature>
<protein>
    <submittedName>
        <fullName evidence="2">Uncharacterized protein</fullName>
    </submittedName>
</protein>
<feature type="region of interest" description="Disordered" evidence="1">
    <location>
        <begin position="1"/>
        <end position="41"/>
    </location>
</feature>
<proteinExistence type="predicted"/>
<reference evidence="3" key="1">
    <citation type="submission" date="2017-09" db="EMBL/GenBank/DDBJ databases">
        <title>Depth-based differentiation of microbial function through sediment-hosted aquifers and enrichment of novel symbionts in the deep terrestrial subsurface.</title>
        <authorList>
            <person name="Probst A.J."/>
            <person name="Ladd B."/>
            <person name="Jarett J.K."/>
            <person name="Geller-Mcgrath D.E."/>
            <person name="Sieber C.M.K."/>
            <person name="Emerson J.B."/>
            <person name="Anantharaman K."/>
            <person name="Thomas B.C."/>
            <person name="Malmstrom R."/>
            <person name="Stieglmeier M."/>
            <person name="Klingl A."/>
            <person name="Woyke T."/>
            <person name="Ryan C.M."/>
            <person name="Banfield J.F."/>
        </authorList>
    </citation>
    <scope>NUCLEOTIDE SEQUENCE [LARGE SCALE GENOMIC DNA]</scope>
</reference>